<dbReference type="Proteomes" id="UP001253193">
    <property type="component" value="Unassembled WGS sequence"/>
</dbReference>
<comment type="caution">
    <text evidence="1">The sequence shown here is derived from an EMBL/GenBank/DDBJ whole genome shotgun (WGS) entry which is preliminary data.</text>
</comment>
<protein>
    <submittedName>
        <fullName evidence="1">Uncharacterized protein</fullName>
    </submittedName>
</protein>
<proteinExistence type="predicted"/>
<dbReference type="RefSeq" id="WP_311019960.1">
    <property type="nucleotide sequence ID" value="NZ_JAUHGG010000003.1"/>
</dbReference>
<name>A0AAW8Q0K4_VIBPH</name>
<organism evidence="1 2">
    <name type="scientific">Vibrio parahaemolyticus</name>
    <dbReference type="NCBI Taxonomy" id="670"/>
    <lineage>
        <taxon>Bacteria</taxon>
        <taxon>Pseudomonadati</taxon>
        <taxon>Pseudomonadota</taxon>
        <taxon>Gammaproteobacteria</taxon>
        <taxon>Vibrionales</taxon>
        <taxon>Vibrionaceae</taxon>
        <taxon>Vibrio</taxon>
    </lineage>
</organism>
<gene>
    <name evidence="1" type="ORF">QX249_10620</name>
</gene>
<reference evidence="1" key="1">
    <citation type="submission" date="2023-06" db="EMBL/GenBank/DDBJ databases">
        <title>Genomic Diversity of Vibrio spp. and Metagenomic Analysis of Pathogens in Florida Gulf Coastal Waters Following Hurricane Ian.</title>
        <authorList>
            <person name="Brumfield K.D."/>
        </authorList>
    </citation>
    <scope>NUCLEOTIDE SEQUENCE</scope>
    <source>
        <strain evidence="1">WBS2B-138</strain>
    </source>
</reference>
<accession>A0AAW8Q0K4</accession>
<evidence type="ECO:0000313" key="1">
    <source>
        <dbReference type="EMBL" id="MDS1821114.1"/>
    </source>
</evidence>
<dbReference type="AlphaFoldDB" id="A0AAW8Q0K4"/>
<sequence>MNTNTLLKKFAEFITRLQAQRANELSHHLNEDLKAFVETLKTAAPRNKITFIDVNESNQTLTWHNAAELCRKLKENCAIHYQNAAEALQDQQNGVDTEFDPYRMESEADEMNAELETILSNVLKAVESRMNKEPAVAA</sequence>
<evidence type="ECO:0000313" key="2">
    <source>
        <dbReference type="Proteomes" id="UP001253193"/>
    </source>
</evidence>
<dbReference type="EMBL" id="JAUHGG010000003">
    <property type="protein sequence ID" value="MDS1821114.1"/>
    <property type="molecule type" value="Genomic_DNA"/>
</dbReference>